<dbReference type="eggNOG" id="KOG0242">
    <property type="taxonomic scope" value="Eukaryota"/>
</dbReference>
<keyword evidence="4 14" id="KW-0493">Microtubule</keyword>
<evidence type="ECO:0000256" key="10">
    <source>
        <dbReference type="ARBA" id="ARBA00023212"/>
    </source>
</evidence>
<evidence type="ECO:0000256" key="12">
    <source>
        <dbReference type="ARBA" id="ARBA00054086"/>
    </source>
</evidence>
<keyword evidence="2" id="KW-0963">Cytoplasm</keyword>
<keyword evidence="18" id="KW-1185">Reference proteome</keyword>
<feature type="region of interest" description="Disordered" evidence="15">
    <location>
        <begin position="616"/>
        <end position="641"/>
    </location>
</feature>
<feature type="domain" description="Kinesin motor" evidence="16">
    <location>
        <begin position="100"/>
        <end position="467"/>
    </location>
</feature>
<feature type="region of interest" description="Disordered" evidence="15">
    <location>
        <begin position="1"/>
        <end position="95"/>
    </location>
</feature>
<comment type="function">
    <text evidence="12">Required for assembly of the mitotic spindle.</text>
</comment>
<evidence type="ECO:0000256" key="6">
    <source>
        <dbReference type="ARBA" id="ARBA00022776"/>
    </source>
</evidence>
<evidence type="ECO:0000256" key="3">
    <source>
        <dbReference type="ARBA" id="ARBA00022618"/>
    </source>
</evidence>
<proteinExistence type="inferred from homology"/>
<dbReference type="FunFam" id="3.40.850.10:FF:000073">
    <property type="entry name" value="Kinesin-like protein"/>
    <property type="match status" value="1"/>
</dbReference>
<keyword evidence="10" id="KW-0206">Cytoskeleton</keyword>
<reference evidence="17 18" key="1">
    <citation type="journal article" date="2011" name="Proc. Natl. Acad. Sci. U.S.A.">
        <title>Evolutionary erosion of yeast sex chromosomes by mating-type switching accidents.</title>
        <authorList>
            <person name="Gordon J.L."/>
            <person name="Armisen D."/>
            <person name="Proux-Wera E."/>
            <person name="Oheigeartaigh S.S."/>
            <person name="Byrne K.P."/>
            <person name="Wolfe K.H."/>
        </authorList>
    </citation>
    <scope>NUCLEOTIDE SEQUENCE [LARGE SCALE GENOMIC DNA]</scope>
    <source>
        <strain evidence="18">ATCC 10597 / BCRC 20456 / CBS 421 / NBRC 0211 / NRRL Y-12639</strain>
    </source>
</reference>
<keyword evidence="6" id="KW-0498">Mitosis</keyword>
<sequence>MIQKNSPPTRRGSLRSTPSHTNNVSMQSPSIRSTSSFSNIRRNITRTSSNSPANSRSSSPLRSVSSISDHFHAPRRFNTIRRTNSQTYNTKSEHSTYTGTITVAIRPKPTSNPSDVSTSSWLVTDEKTIAHDDVGEFKFDHVFNSFVSNLEIYQVINRPMIDKLFQGFNSTIFAYGMTGSGKTYTMMGCPEREQKDGLIPLSVSYLFTKIMEETLDGDKKFEIVLSYLEIYNEKIYDLLGDENNNNNNNNGTLAFGTPTRNNNNICFQNELKIRDDSKYGVRVIGLTEKRCESSEELMNWIIKGDKIRKTAETDFNARSSRSHAIVLIRLTTSDMKDGTSISSTLSLCDLAGSERATGQQERRKEGAFINKSLLALGTVISKLSTESNKNRSPTLPSPPLSSSSSSTSINSSVPGHIPYRDSKLTRLLQPALSGDSIVTTICTIDTKNESSAETLNTLRFASRAKNISLHVNRKPLVHTGEDSDDKNYKIMQLTKKLQEQQQLISTLRQDDKSLNKVSSSVYDHMPGTTSGNLIDPTIALIYAENKVLKHKLTNCEKLLDKDTVELDDPEIIEIVEMLPYEVGSLLETKIQGLQSQLRQYKEYTNELESKIRDFENANKGTSRQYPNKGSPSISNSNKENIIQDKENQILELQKMLNRKDKMIDALQSVRRLRDRALKPISSANN</sequence>
<dbReference type="GO" id="GO:1903754">
    <property type="term" value="C:cortical microtubule plus-end"/>
    <property type="evidence" value="ECO:0007669"/>
    <property type="project" value="EnsemblFungi"/>
</dbReference>
<keyword evidence="7 13" id="KW-0067">ATP-binding</keyword>
<comment type="similarity">
    <text evidence="13 14">Belongs to the TRAFAC class myosin-kinesin ATPase superfamily. Kinesin family.</text>
</comment>
<dbReference type="STRING" id="1071378.G0WBA5"/>
<evidence type="ECO:0000256" key="8">
    <source>
        <dbReference type="ARBA" id="ARBA00023054"/>
    </source>
</evidence>
<dbReference type="Pfam" id="PF00225">
    <property type="entry name" value="Kinesin"/>
    <property type="match status" value="1"/>
</dbReference>
<keyword evidence="8" id="KW-0175">Coiled coil</keyword>
<dbReference type="PROSITE" id="PS50067">
    <property type="entry name" value="KINESIN_MOTOR_2"/>
    <property type="match status" value="1"/>
</dbReference>
<name>G0WBA5_NAUDC</name>
<feature type="compositionally biased region" description="Polar residues" evidence="15">
    <location>
        <begin position="80"/>
        <end position="95"/>
    </location>
</feature>
<feature type="compositionally biased region" description="Low complexity" evidence="15">
    <location>
        <begin position="48"/>
        <end position="68"/>
    </location>
</feature>
<dbReference type="GO" id="GO:0008574">
    <property type="term" value="F:plus-end-directed microtubule motor activity"/>
    <property type="evidence" value="ECO:0007669"/>
    <property type="project" value="EnsemblFungi"/>
</dbReference>
<dbReference type="GeneID" id="11498915"/>
<dbReference type="OMA" id="LCTIHMG"/>
<evidence type="ECO:0000256" key="7">
    <source>
        <dbReference type="ARBA" id="ARBA00022840"/>
    </source>
</evidence>
<dbReference type="SMART" id="SM00129">
    <property type="entry name" value="KISc"/>
    <property type="match status" value="1"/>
</dbReference>
<accession>G0WBA5</accession>
<evidence type="ECO:0000256" key="14">
    <source>
        <dbReference type="RuleBase" id="RU000394"/>
    </source>
</evidence>
<dbReference type="InterPro" id="IPR036961">
    <property type="entry name" value="Kinesin_motor_dom_sf"/>
</dbReference>
<dbReference type="GO" id="GO:0046785">
    <property type="term" value="P:microtubule polymerization"/>
    <property type="evidence" value="ECO:0007669"/>
    <property type="project" value="EnsemblFungi"/>
</dbReference>
<dbReference type="GO" id="GO:0008017">
    <property type="term" value="F:microtubule binding"/>
    <property type="evidence" value="ECO:0007669"/>
    <property type="project" value="InterPro"/>
</dbReference>
<comment type="subcellular location">
    <subcellularLocation>
        <location evidence="1">Cytoplasm</location>
        <location evidence="1">Cytoskeleton</location>
    </subcellularLocation>
</comment>
<feature type="region of interest" description="Disordered" evidence="15">
    <location>
        <begin position="385"/>
        <end position="416"/>
    </location>
</feature>
<feature type="compositionally biased region" description="Polar residues" evidence="15">
    <location>
        <begin position="1"/>
        <end position="47"/>
    </location>
</feature>
<keyword evidence="11" id="KW-0131">Cell cycle</keyword>
<dbReference type="InterPro" id="IPR027417">
    <property type="entry name" value="P-loop_NTPase"/>
</dbReference>
<evidence type="ECO:0000259" key="16">
    <source>
        <dbReference type="PROSITE" id="PS50067"/>
    </source>
</evidence>
<dbReference type="GO" id="GO:0005816">
    <property type="term" value="C:spindle pole body"/>
    <property type="evidence" value="ECO:0007669"/>
    <property type="project" value="EnsemblFungi"/>
</dbReference>
<dbReference type="PROSITE" id="PS00411">
    <property type="entry name" value="KINESIN_MOTOR_1"/>
    <property type="match status" value="1"/>
</dbReference>
<keyword evidence="5 13" id="KW-0547">Nucleotide-binding</keyword>
<dbReference type="PANTHER" id="PTHR47968:SF36">
    <property type="entry name" value="KINESIN HEAVY CHAIN ISOFORM X1"/>
    <property type="match status" value="1"/>
</dbReference>
<evidence type="ECO:0000256" key="15">
    <source>
        <dbReference type="SAM" id="MobiDB-lite"/>
    </source>
</evidence>
<dbReference type="GO" id="GO:0051301">
    <property type="term" value="P:cell division"/>
    <property type="evidence" value="ECO:0007669"/>
    <property type="project" value="UniProtKB-KW"/>
</dbReference>
<evidence type="ECO:0000256" key="13">
    <source>
        <dbReference type="PROSITE-ProRule" id="PRU00283"/>
    </source>
</evidence>
<feature type="binding site" evidence="13">
    <location>
        <begin position="176"/>
        <end position="183"/>
    </location>
    <ligand>
        <name>ATP</name>
        <dbReference type="ChEBI" id="CHEBI:30616"/>
    </ligand>
</feature>
<dbReference type="GO" id="GO:0005524">
    <property type="term" value="F:ATP binding"/>
    <property type="evidence" value="ECO:0007669"/>
    <property type="project" value="UniProtKB-UniRule"/>
</dbReference>
<evidence type="ECO:0000256" key="9">
    <source>
        <dbReference type="ARBA" id="ARBA00023175"/>
    </source>
</evidence>
<dbReference type="InterPro" id="IPR027640">
    <property type="entry name" value="Kinesin-like_fam"/>
</dbReference>
<evidence type="ECO:0000256" key="5">
    <source>
        <dbReference type="ARBA" id="ARBA00022741"/>
    </source>
</evidence>
<evidence type="ECO:0000313" key="17">
    <source>
        <dbReference type="EMBL" id="CCD25025.1"/>
    </source>
</evidence>
<evidence type="ECO:0000256" key="2">
    <source>
        <dbReference type="ARBA" id="ARBA00022490"/>
    </source>
</evidence>
<dbReference type="PRINTS" id="PR00380">
    <property type="entry name" value="KINESINHEAVY"/>
</dbReference>
<dbReference type="GO" id="GO:0007026">
    <property type="term" value="P:negative regulation of microtubule depolymerization"/>
    <property type="evidence" value="ECO:0007669"/>
    <property type="project" value="EnsemblFungi"/>
</dbReference>
<dbReference type="AlphaFoldDB" id="G0WBA5"/>
<evidence type="ECO:0000313" key="18">
    <source>
        <dbReference type="Proteomes" id="UP000000689"/>
    </source>
</evidence>
<dbReference type="GO" id="GO:0061863">
    <property type="term" value="F:microtubule plus end polymerase"/>
    <property type="evidence" value="ECO:0007669"/>
    <property type="project" value="EnsemblFungi"/>
</dbReference>
<dbReference type="KEGG" id="ndi:NDAI_0E02090"/>
<evidence type="ECO:0000256" key="4">
    <source>
        <dbReference type="ARBA" id="ARBA00022701"/>
    </source>
</evidence>
<keyword evidence="3" id="KW-0132">Cell division</keyword>
<dbReference type="PANTHER" id="PTHR47968">
    <property type="entry name" value="CENTROMERE PROTEIN E"/>
    <property type="match status" value="1"/>
</dbReference>
<dbReference type="InterPro" id="IPR001752">
    <property type="entry name" value="Kinesin_motor_dom"/>
</dbReference>
<protein>
    <recommendedName>
        <fullName evidence="14">Kinesin-like protein</fullName>
    </recommendedName>
</protein>
<dbReference type="Proteomes" id="UP000000689">
    <property type="component" value="Chromosome 5"/>
</dbReference>
<dbReference type="GO" id="GO:0030473">
    <property type="term" value="P:nuclear migration along microtubule"/>
    <property type="evidence" value="ECO:0007669"/>
    <property type="project" value="EnsemblFungi"/>
</dbReference>
<keyword evidence="9 13" id="KW-0505">Motor protein</keyword>
<evidence type="ECO:0000256" key="1">
    <source>
        <dbReference type="ARBA" id="ARBA00004245"/>
    </source>
</evidence>
<dbReference type="HOGENOM" id="CLU_001485_24_1_1"/>
<dbReference type="RefSeq" id="XP_003670268.1">
    <property type="nucleotide sequence ID" value="XM_003670220.1"/>
</dbReference>
<gene>
    <name evidence="17" type="primary">NDAI0E02090</name>
    <name evidence="17" type="ordered locus">NDAI_0E02090</name>
</gene>
<dbReference type="EMBL" id="HE580271">
    <property type="protein sequence ID" value="CCD25025.1"/>
    <property type="molecule type" value="Genomic_DNA"/>
</dbReference>
<evidence type="ECO:0000256" key="11">
    <source>
        <dbReference type="ARBA" id="ARBA00023306"/>
    </source>
</evidence>
<organism evidence="17 18">
    <name type="scientific">Naumovozyma dairenensis (strain ATCC 10597 / BCRC 20456 / CBS 421 / NBRC 0211 / NRRL Y-12639)</name>
    <name type="common">Saccharomyces dairenensis</name>
    <dbReference type="NCBI Taxonomy" id="1071378"/>
    <lineage>
        <taxon>Eukaryota</taxon>
        <taxon>Fungi</taxon>
        <taxon>Dikarya</taxon>
        <taxon>Ascomycota</taxon>
        <taxon>Saccharomycotina</taxon>
        <taxon>Saccharomycetes</taxon>
        <taxon>Saccharomycetales</taxon>
        <taxon>Saccharomycetaceae</taxon>
        <taxon>Naumovozyma</taxon>
    </lineage>
</organism>
<feature type="compositionally biased region" description="Low complexity" evidence="15">
    <location>
        <begin position="400"/>
        <end position="412"/>
    </location>
</feature>
<dbReference type="OrthoDB" id="3176171at2759"/>
<dbReference type="Gene3D" id="3.40.850.10">
    <property type="entry name" value="Kinesin motor domain"/>
    <property type="match status" value="1"/>
</dbReference>
<dbReference type="SUPFAM" id="SSF52540">
    <property type="entry name" value="P-loop containing nucleoside triphosphate hydrolases"/>
    <property type="match status" value="1"/>
</dbReference>
<dbReference type="InterPro" id="IPR019821">
    <property type="entry name" value="Kinesin_motor_CS"/>
</dbReference>
<feature type="compositionally biased region" description="Polar residues" evidence="15">
    <location>
        <begin position="618"/>
        <end position="640"/>
    </location>
</feature>